<evidence type="ECO:0000256" key="3">
    <source>
        <dbReference type="RuleBase" id="RU361183"/>
    </source>
</evidence>
<feature type="binding site" evidence="2">
    <location>
        <position position="109"/>
    </location>
    <ligand>
        <name>Zn(2+)</name>
        <dbReference type="ChEBI" id="CHEBI:29105"/>
        <note>catalytic</note>
    </ligand>
</feature>
<feature type="binding site" evidence="2">
    <location>
        <position position="119"/>
    </location>
    <ligand>
        <name>Zn(2+)</name>
        <dbReference type="ChEBI" id="CHEBI:29105"/>
        <note>catalytic</note>
    </ligand>
</feature>
<comment type="cofactor">
    <cofactor evidence="2 3">
        <name>Zn(2+)</name>
        <dbReference type="ChEBI" id="CHEBI:29105"/>
    </cofactor>
    <text evidence="2 3">Binds 1 zinc ion per subunit.</text>
</comment>
<dbReference type="Proteomes" id="UP000053660">
    <property type="component" value="Unassembled WGS sequence"/>
</dbReference>
<evidence type="ECO:0000256" key="1">
    <source>
        <dbReference type="ARBA" id="ARBA00023157"/>
    </source>
</evidence>
<gene>
    <name evidence="5" type="ORF">OESDEN_09058</name>
</gene>
<evidence type="ECO:0000259" key="4">
    <source>
        <dbReference type="PROSITE" id="PS51864"/>
    </source>
</evidence>
<dbReference type="PANTHER" id="PTHR10127:SF850">
    <property type="entry name" value="METALLOENDOPEPTIDASE"/>
    <property type="match status" value="1"/>
</dbReference>
<organism evidence="5 6">
    <name type="scientific">Oesophagostomum dentatum</name>
    <name type="common">Nodular worm</name>
    <dbReference type="NCBI Taxonomy" id="61180"/>
    <lineage>
        <taxon>Eukaryota</taxon>
        <taxon>Metazoa</taxon>
        <taxon>Ecdysozoa</taxon>
        <taxon>Nematoda</taxon>
        <taxon>Chromadorea</taxon>
        <taxon>Rhabditida</taxon>
        <taxon>Rhabditina</taxon>
        <taxon>Rhabditomorpha</taxon>
        <taxon>Strongyloidea</taxon>
        <taxon>Strongylidae</taxon>
        <taxon>Oesophagostomum</taxon>
    </lineage>
</organism>
<protein>
    <recommendedName>
        <fullName evidence="3">Metalloendopeptidase</fullName>
        <ecNumber evidence="3">3.4.24.-</ecNumber>
    </recommendedName>
</protein>
<keyword evidence="1" id="KW-1015">Disulfide bond</keyword>
<name>A0A0B1T1G9_OESDE</name>
<dbReference type="PANTHER" id="PTHR10127">
    <property type="entry name" value="DISCOIDIN, CUB, EGF, LAMININ , AND ZINC METALLOPROTEASE DOMAIN CONTAINING"/>
    <property type="match status" value="1"/>
</dbReference>
<feature type="active site" evidence="2">
    <location>
        <position position="110"/>
    </location>
</feature>
<dbReference type="Pfam" id="PF01400">
    <property type="entry name" value="Astacin"/>
    <property type="match status" value="1"/>
</dbReference>
<sequence>EEAEELIEEETGIEKRQAVNFNMLPKKLWTNGVIYSFHNNATDKVKSVFRKAVNEWRKDTCIEFYEKPDATERIEVMVESGCWSYVGNQHKVQPLSLGNGCHTIGSASHELGHTIGMHHTHARHDRDEYVTIDTSNIKNSAILIGLLAKTDDFLAVICVIGEDRKGSNTKLVELKYCGSDIHRERLTA</sequence>
<accession>A0A0B1T1G9</accession>
<dbReference type="SUPFAM" id="SSF55486">
    <property type="entry name" value="Metalloproteases ('zincins'), catalytic domain"/>
    <property type="match status" value="1"/>
</dbReference>
<dbReference type="Gene3D" id="3.40.390.10">
    <property type="entry name" value="Collagenase (Catalytic Domain)"/>
    <property type="match status" value="1"/>
</dbReference>
<keyword evidence="2 3" id="KW-0482">Metalloprotease</keyword>
<feature type="binding site" evidence="2">
    <location>
        <position position="113"/>
    </location>
    <ligand>
        <name>Zn(2+)</name>
        <dbReference type="ChEBI" id="CHEBI:29105"/>
        <note>catalytic</note>
    </ligand>
</feature>
<evidence type="ECO:0000256" key="2">
    <source>
        <dbReference type="PROSITE-ProRule" id="PRU01211"/>
    </source>
</evidence>
<reference evidence="5 6" key="1">
    <citation type="submission" date="2014-03" db="EMBL/GenBank/DDBJ databases">
        <title>Draft genome of the hookworm Oesophagostomum dentatum.</title>
        <authorList>
            <person name="Mitreva M."/>
        </authorList>
    </citation>
    <scope>NUCLEOTIDE SEQUENCE [LARGE SCALE GENOMIC DNA]</scope>
    <source>
        <strain evidence="5 6">OD-Hann</strain>
    </source>
</reference>
<evidence type="ECO:0000313" key="6">
    <source>
        <dbReference type="Proteomes" id="UP000053660"/>
    </source>
</evidence>
<evidence type="ECO:0000313" key="5">
    <source>
        <dbReference type="EMBL" id="KHJ91084.1"/>
    </source>
</evidence>
<proteinExistence type="predicted"/>
<keyword evidence="2 3" id="KW-0479">Metal-binding</keyword>
<dbReference type="EMBL" id="KN552355">
    <property type="protein sequence ID" value="KHJ91084.1"/>
    <property type="molecule type" value="Genomic_DNA"/>
</dbReference>
<dbReference type="OrthoDB" id="5851760at2759"/>
<dbReference type="InterPro" id="IPR024079">
    <property type="entry name" value="MetalloPept_cat_dom_sf"/>
</dbReference>
<dbReference type="EC" id="3.4.24.-" evidence="3"/>
<feature type="domain" description="Peptidase M12A" evidence="4">
    <location>
        <begin position="17"/>
        <end position="188"/>
    </location>
</feature>
<dbReference type="AlphaFoldDB" id="A0A0B1T1G9"/>
<keyword evidence="2 3" id="KW-0645">Protease</keyword>
<dbReference type="InterPro" id="IPR006026">
    <property type="entry name" value="Peptidase_Metallo"/>
</dbReference>
<dbReference type="GO" id="GO:0006508">
    <property type="term" value="P:proteolysis"/>
    <property type="evidence" value="ECO:0007669"/>
    <property type="project" value="UniProtKB-KW"/>
</dbReference>
<dbReference type="SMART" id="SM00235">
    <property type="entry name" value="ZnMc"/>
    <property type="match status" value="1"/>
</dbReference>
<dbReference type="PROSITE" id="PS51864">
    <property type="entry name" value="ASTACIN"/>
    <property type="match status" value="1"/>
</dbReference>
<keyword evidence="6" id="KW-1185">Reference proteome</keyword>
<keyword evidence="2 3" id="KW-0862">Zinc</keyword>
<feature type="non-terminal residue" evidence="5">
    <location>
        <position position="1"/>
    </location>
</feature>
<dbReference type="InterPro" id="IPR001506">
    <property type="entry name" value="Peptidase_M12A"/>
</dbReference>
<dbReference type="PRINTS" id="PR00480">
    <property type="entry name" value="ASTACIN"/>
</dbReference>
<dbReference type="GO" id="GO:0004222">
    <property type="term" value="F:metalloendopeptidase activity"/>
    <property type="evidence" value="ECO:0007669"/>
    <property type="project" value="UniProtKB-UniRule"/>
</dbReference>
<dbReference type="GO" id="GO:0008270">
    <property type="term" value="F:zinc ion binding"/>
    <property type="evidence" value="ECO:0007669"/>
    <property type="project" value="UniProtKB-UniRule"/>
</dbReference>
<keyword evidence="2 3" id="KW-0378">Hydrolase</keyword>
<comment type="caution">
    <text evidence="2">Lacks conserved residue(s) required for the propagation of feature annotation.</text>
</comment>
<dbReference type="MEROPS" id="M12.310"/>